<keyword evidence="4" id="KW-0456">Lyase</keyword>
<feature type="signal peptide" evidence="2">
    <location>
        <begin position="1"/>
        <end position="22"/>
    </location>
</feature>
<sequence length="705" mass="74754">MKLYSRQALIVLPALIVLSACGGGGSSGSTPTTPSNNAPVAGSNAFSMDEDGSLTLSQSQLLEGASDADGDDLTVSDLASSDTDISISDNGDGSFTITPAADYNASGIALTFNLSDGSDTVRGSATLDIAPVNDLPTASDLDFSMSEDGSLTFTDSQLLAVADDVDGDTLSITDVSYSGSDGMLVDNNDGSYTFSPDTGFSGTVTLAFTVSDGTATATANINVTVVEATDPSECTTTTLTAAYDDGSNDGNGPENAIDGDTSDGSRWASEGDGKWLIVDLGDAYFIDEIRTAWYNSTTRTAYFDLQYSLNGSDWTDLALDQESTLGNAGFDATDVDPNVDGRYVRLVGHGNSDDSNGWNSLREIEVSNCGLSGSNDEEIVLPEPDPGDGSEPGDVVDTPAGTPSAVLDYSHLDNSVAPSDNFDLTRWYISVPTDTDNNGKSDSIYENALSSGYENDDFFFTAADGGMKFICPIDGYKTWTNTTYTRVELRGMLRAGDTSISTQGVNENNWVFSSAPTAAQNAAGGVDGTLKATLAVNHVTNIREDGNDYNVGRIVIGQIHADEDEPIRLYYRKLPENTKGSIYFAHEPTDATGYSELWVDLVGSRSSTADDPEDGIALDEKFSYEINVVGNVLSVSILRDGKDTVTKSISMNGSGYDIADDYMYFKAGIYMADKLQQDVDDYADSDPRPDEYAEATFYALEATHN</sequence>
<protein>
    <submittedName>
        <fullName evidence="4">Polysaccharide lyase family 7 protein</fullName>
    </submittedName>
</protein>
<dbReference type="RefSeq" id="WP_220105473.1">
    <property type="nucleotide sequence ID" value="NZ_JAHZSS010000030.1"/>
</dbReference>
<evidence type="ECO:0000313" key="5">
    <source>
        <dbReference type="Proteomes" id="UP001166251"/>
    </source>
</evidence>
<feature type="domain" description="F5/8 type C" evidence="3">
    <location>
        <begin position="218"/>
        <end position="369"/>
    </location>
</feature>
<dbReference type="EMBL" id="JAHZSS010000030">
    <property type="protein sequence ID" value="MBW8192851.1"/>
    <property type="molecule type" value="Genomic_DNA"/>
</dbReference>
<dbReference type="PROSITE" id="PS51257">
    <property type="entry name" value="PROKAR_LIPOPROTEIN"/>
    <property type="match status" value="1"/>
</dbReference>
<dbReference type="SUPFAM" id="SSF49785">
    <property type="entry name" value="Galactose-binding domain-like"/>
    <property type="match status" value="1"/>
</dbReference>
<organism evidence="4 5">
    <name type="scientific">Neiella holothuriorum</name>
    <dbReference type="NCBI Taxonomy" id="2870530"/>
    <lineage>
        <taxon>Bacteria</taxon>
        <taxon>Pseudomonadati</taxon>
        <taxon>Pseudomonadota</taxon>
        <taxon>Gammaproteobacteria</taxon>
        <taxon>Alteromonadales</taxon>
        <taxon>Echinimonadaceae</taxon>
        <taxon>Neiella</taxon>
    </lineage>
</organism>
<reference evidence="4" key="1">
    <citation type="submission" date="2021-07" db="EMBL/GenBank/DDBJ databases">
        <title>Neiella marina sp. nov., isolated from the intestinal content of sea cucumber Apostichopus japonicus.</title>
        <authorList>
            <person name="Bai X."/>
        </authorList>
    </citation>
    <scope>NUCLEOTIDE SEQUENCE</scope>
    <source>
        <strain evidence="4">126</strain>
    </source>
</reference>
<evidence type="ECO:0000256" key="2">
    <source>
        <dbReference type="SAM" id="SignalP"/>
    </source>
</evidence>
<feature type="region of interest" description="Disordered" evidence="1">
    <location>
        <begin position="241"/>
        <end position="265"/>
    </location>
</feature>
<dbReference type="Pfam" id="PF17892">
    <property type="entry name" value="Cadherin_5"/>
    <property type="match status" value="2"/>
</dbReference>
<keyword evidence="5" id="KW-1185">Reference proteome</keyword>
<dbReference type="PROSITE" id="PS50022">
    <property type="entry name" value="FA58C_3"/>
    <property type="match status" value="1"/>
</dbReference>
<evidence type="ECO:0000256" key="1">
    <source>
        <dbReference type="SAM" id="MobiDB-lite"/>
    </source>
</evidence>
<dbReference type="NCBIfam" id="NF012211">
    <property type="entry name" value="tand_rpt_95"/>
    <property type="match status" value="2"/>
</dbReference>
<dbReference type="Gene3D" id="2.60.120.200">
    <property type="match status" value="1"/>
</dbReference>
<dbReference type="SUPFAM" id="SSF49899">
    <property type="entry name" value="Concanavalin A-like lectins/glucanases"/>
    <property type="match status" value="1"/>
</dbReference>
<dbReference type="GO" id="GO:0016829">
    <property type="term" value="F:lyase activity"/>
    <property type="evidence" value="ECO:0007669"/>
    <property type="project" value="UniProtKB-KW"/>
</dbReference>
<dbReference type="InterPro" id="IPR041690">
    <property type="entry name" value="Cadherin_5"/>
</dbReference>
<proteinExistence type="predicted"/>
<evidence type="ECO:0000259" key="3">
    <source>
        <dbReference type="PROSITE" id="PS50022"/>
    </source>
</evidence>
<dbReference type="InterPro" id="IPR014895">
    <property type="entry name" value="Alginate_lyase_2"/>
</dbReference>
<keyword evidence="2" id="KW-0732">Signal</keyword>
<dbReference type="InterPro" id="IPR013320">
    <property type="entry name" value="ConA-like_dom_sf"/>
</dbReference>
<comment type="caution">
    <text evidence="4">The sequence shown here is derived from an EMBL/GenBank/DDBJ whole genome shotgun (WGS) entry which is preliminary data.</text>
</comment>
<gene>
    <name evidence="4" type="ORF">K0504_17575</name>
</gene>
<dbReference type="Proteomes" id="UP001166251">
    <property type="component" value="Unassembled WGS sequence"/>
</dbReference>
<evidence type="ECO:0000313" key="4">
    <source>
        <dbReference type="EMBL" id="MBW8192851.1"/>
    </source>
</evidence>
<dbReference type="InterPro" id="IPR008979">
    <property type="entry name" value="Galactose-bd-like_sf"/>
</dbReference>
<dbReference type="Gene3D" id="2.60.40.2810">
    <property type="match status" value="1"/>
</dbReference>
<dbReference type="Pfam" id="PF08787">
    <property type="entry name" value="Alginate_lyase2"/>
    <property type="match status" value="1"/>
</dbReference>
<dbReference type="Pfam" id="PF00754">
    <property type="entry name" value="F5_F8_type_C"/>
    <property type="match status" value="1"/>
</dbReference>
<feature type="region of interest" description="Disordered" evidence="1">
    <location>
        <begin position="26"/>
        <end position="46"/>
    </location>
</feature>
<name>A0ABS7EMP4_9GAMM</name>
<dbReference type="Gene3D" id="2.60.120.260">
    <property type="entry name" value="Galactose-binding domain-like"/>
    <property type="match status" value="1"/>
</dbReference>
<feature type="chain" id="PRO_5046276032" evidence="2">
    <location>
        <begin position="23"/>
        <end position="705"/>
    </location>
</feature>
<dbReference type="InterPro" id="IPR000421">
    <property type="entry name" value="FA58C"/>
</dbReference>
<accession>A0ABS7EMP4</accession>